<evidence type="ECO:0000259" key="4">
    <source>
        <dbReference type="Pfam" id="PF01370"/>
    </source>
</evidence>
<name>A0ABV6JLV1_9PROT</name>
<dbReference type="PANTHER" id="PTHR43103">
    <property type="entry name" value="NUCLEOSIDE-DIPHOSPHATE-SUGAR EPIMERASE"/>
    <property type="match status" value="1"/>
</dbReference>
<sequence length="271" mass="29973">MAKTVLITGALGNIGTKLRQHFESLGWPLRLVDVVNGGNPAVAVADLSVWDEAWAGLFAGVDTVIHLAGRPSPRTSWAEAVTYNIDMTQNVYEAAARSGVRRLIFASSNWVVAGHRFEDGLLTPEVEPRPVNPYGVSKLIGERLGRSYHERWGLSVVCFRIGYCQQGENRPGPHMHWGSWGQLMWLSNRDLCHAMEQAVLAEGVGFAVLNLMSNNPGMRWDIETTRRVIGYAPQDGTAPDLSDDRRADEAVASQLHSLAEAIDEITSRREW</sequence>
<organism evidence="5 6">
    <name type="scientific">Roseomonas elaeocarpi</name>
    <dbReference type="NCBI Taxonomy" id="907779"/>
    <lineage>
        <taxon>Bacteria</taxon>
        <taxon>Pseudomonadati</taxon>
        <taxon>Pseudomonadota</taxon>
        <taxon>Alphaproteobacteria</taxon>
        <taxon>Acetobacterales</taxon>
        <taxon>Roseomonadaceae</taxon>
        <taxon>Roseomonas</taxon>
    </lineage>
</organism>
<protein>
    <submittedName>
        <fullName evidence="5">NAD-dependent epimerase/dehydratase family protein</fullName>
    </submittedName>
</protein>
<dbReference type="RefSeq" id="WP_377042359.1">
    <property type="nucleotide sequence ID" value="NZ_JBHLUN010000001.1"/>
</dbReference>
<gene>
    <name evidence="5" type="ORF">ACFFGY_00390</name>
</gene>
<dbReference type="InterPro" id="IPR001509">
    <property type="entry name" value="Epimerase_deHydtase"/>
</dbReference>
<dbReference type="PANTHER" id="PTHR43103:SF5">
    <property type="entry name" value="4-EPIMERASE, PUTATIVE (AFU_ORTHOLOGUE AFUA_7G00360)-RELATED"/>
    <property type="match status" value="1"/>
</dbReference>
<evidence type="ECO:0000313" key="6">
    <source>
        <dbReference type="Proteomes" id="UP001589865"/>
    </source>
</evidence>
<dbReference type="Pfam" id="PF01370">
    <property type="entry name" value="Epimerase"/>
    <property type="match status" value="1"/>
</dbReference>
<dbReference type="SUPFAM" id="SSF51735">
    <property type="entry name" value="NAD(P)-binding Rossmann-fold domains"/>
    <property type="match status" value="1"/>
</dbReference>
<dbReference type="Gene3D" id="3.40.50.720">
    <property type="entry name" value="NAD(P)-binding Rossmann-like Domain"/>
    <property type="match status" value="1"/>
</dbReference>
<keyword evidence="6" id="KW-1185">Reference proteome</keyword>
<keyword evidence="3" id="KW-0520">NAD</keyword>
<dbReference type="CDD" id="cd08946">
    <property type="entry name" value="SDR_e"/>
    <property type="match status" value="1"/>
</dbReference>
<reference evidence="5 6" key="1">
    <citation type="submission" date="2024-09" db="EMBL/GenBank/DDBJ databases">
        <authorList>
            <person name="Sun Q."/>
            <person name="Mori K."/>
        </authorList>
    </citation>
    <scope>NUCLEOTIDE SEQUENCE [LARGE SCALE GENOMIC DNA]</scope>
    <source>
        <strain evidence="5 6">TBRC 5777</strain>
    </source>
</reference>
<dbReference type="InterPro" id="IPR036291">
    <property type="entry name" value="NAD(P)-bd_dom_sf"/>
</dbReference>
<dbReference type="EMBL" id="JBHLUN010000001">
    <property type="protein sequence ID" value="MFC0406684.1"/>
    <property type="molecule type" value="Genomic_DNA"/>
</dbReference>
<proteinExistence type="inferred from homology"/>
<evidence type="ECO:0000256" key="3">
    <source>
        <dbReference type="ARBA" id="ARBA00023027"/>
    </source>
</evidence>
<evidence type="ECO:0000256" key="2">
    <source>
        <dbReference type="ARBA" id="ARBA00023002"/>
    </source>
</evidence>
<keyword evidence="2" id="KW-0560">Oxidoreductase</keyword>
<evidence type="ECO:0000313" key="5">
    <source>
        <dbReference type="EMBL" id="MFC0406684.1"/>
    </source>
</evidence>
<accession>A0ABV6JLV1</accession>
<comment type="caution">
    <text evidence="5">The sequence shown here is derived from an EMBL/GenBank/DDBJ whole genome shotgun (WGS) entry which is preliminary data.</text>
</comment>
<comment type="similarity">
    <text evidence="1">Belongs to the NAD(P)-dependent epimerase/dehydratase family.</text>
</comment>
<evidence type="ECO:0000256" key="1">
    <source>
        <dbReference type="ARBA" id="ARBA00007637"/>
    </source>
</evidence>
<dbReference type="Proteomes" id="UP001589865">
    <property type="component" value="Unassembled WGS sequence"/>
</dbReference>
<feature type="domain" description="NAD-dependent epimerase/dehydratase" evidence="4">
    <location>
        <begin position="5"/>
        <end position="161"/>
    </location>
</feature>